<evidence type="ECO:0000256" key="1">
    <source>
        <dbReference type="SAM" id="MobiDB-lite"/>
    </source>
</evidence>
<dbReference type="InterPro" id="IPR012337">
    <property type="entry name" value="RNaseH-like_sf"/>
</dbReference>
<accession>A0ABP0L582</accession>
<feature type="region of interest" description="Disordered" evidence="1">
    <location>
        <begin position="418"/>
        <end position="445"/>
    </location>
</feature>
<name>A0ABP0L582_9DINO</name>
<dbReference type="InterPro" id="IPR036397">
    <property type="entry name" value="RNaseH_sf"/>
</dbReference>
<dbReference type="Gene3D" id="1.25.40.10">
    <property type="entry name" value="Tetratricopeptide repeat domain"/>
    <property type="match status" value="1"/>
</dbReference>
<dbReference type="InterPro" id="IPR011990">
    <property type="entry name" value="TPR-like_helical_dom_sf"/>
</dbReference>
<evidence type="ECO:0000313" key="4">
    <source>
        <dbReference type="Proteomes" id="UP001642464"/>
    </source>
</evidence>
<dbReference type="InterPro" id="IPR019288">
    <property type="entry name" value="3'-5'_exonuclease_PolB-like"/>
</dbReference>
<dbReference type="InterPro" id="IPR019734">
    <property type="entry name" value="TPR_rpt"/>
</dbReference>
<proteinExistence type="predicted"/>
<feature type="non-terminal residue" evidence="3">
    <location>
        <position position="842"/>
    </location>
</feature>
<comment type="caution">
    <text evidence="3">The sequence shown here is derived from an EMBL/GenBank/DDBJ whole genome shotgun (WGS) entry which is preliminary data.</text>
</comment>
<dbReference type="CDD" id="cd05782">
    <property type="entry name" value="DNA_polB_like1_exo"/>
    <property type="match status" value="1"/>
</dbReference>
<evidence type="ECO:0000313" key="3">
    <source>
        <dbReference type="EMBL" id="CAK9033369.1"/>
    </source>
</evidence>
<organism evidence="3 4">
    <name type="scientific">Durusdinium trenchii</name>
    <dbReference type="NCBI Taxonomy" id="1381693"/>
    <lineage>
        <taxon>Eukaryota</taxon>
        <taxon>Sar</taxon>
        <taxon>Alveolata</taxon>
        <taxon>Dinophyceae</taxon>
        <taxon>Suessiales</taxon>
        <taxon>Symbiodiniaceae</taxon>
        <taxon>Durusdinium</taxon>
    </lineage>
</organism>
<protein>
    <submittedName>
        <fullName evidence="3">DNA_pol_B_exo2 domain-containing protein</fullName>
    </submittedName>
</protein>
<sequence>MTATWKDTMAENSQHVAYLVVDIEAVGDGELISRVNYPGEGLLPESALNRYREELLAATGKDVLPPSFVIPVAVVVAKVSDDFRLLDVTALDEPEFRPHVLTRGFWQGWRHYQRPVIVTFNGRGYDLPVLELSAFRYGLALSDWFSNQGPTYDQPRHRYNAQSHLDLMDLLSNFGAVRMTGGLNLLANLIGKPGKTQVDGSQVQEMYDRGETEAINGYCRCDVLDTYFVFLRTRVLVGQITLEREQELVEEARQWLETRRESCSAFDHYLKHWGVSGLRKVLTLSRSSQGESIVRVASCPNNSIVSALLDRAAAHARAHQHGFAVAFFSAAVAADDTCHAQLQFGLYSFERGEVAAAIEAFLQAWDSAKRHQDNPRIAAACLHLANAYRSLGNADLARQYHQLALAAELKTSTADGLPPLLSDAARQGSAADRRDELGSVSEGMLPSGEELPPIEDLLSEGIAQFRAGERSDALATFAQVYRRSRAVRDWSVLATVTEWLGELFRTEGEWESVAGRIDRALAKLSVPASHWRTLSRTETTSMRVGKRSWIAGLCVLCGAIVLVGLSVAQPNRPNVRVEQIFPERPVLFAHMVGADATWSTFEETAAHEALFKSGLAGALQNAIEEVSWQSDEARLFIEAAEATWKRGVSFSVNLDGVENGTPHPWALAVAHEAGENAGDFARLVDIAFQGRLQTRSEKMQDRIVTSGIIPGTPGFELGWWTEGAHLVIVAGPAAVPSGLAVVTGERPSLADSELWKRLHEGADDFTLFTGGWLELGILRDAFGQLPLPQGRRADGGPIRVADVVDALGVGGIDVLMSQSGSRGRSLWSEFVIDGAPAEEGLA</sequence>
<gene>
    <name evidence="3" type="ORF">SCF082_LOCUS20460</name>
</gene>
<feature type="domain" description="Predicted 3'-5' exonuclease PolB-like" evidence="2">
    <location>
        <begin position="63"/>
        <end position="273"/>
    </location>
</feature>
<dbReference type="Pfam" id="PF10108">
    <property type="entry name" value="DNA_pol_B_exo2"/>
    <property type="match status" value="1"/>
</dbReference>
<dbReference type="Gene3D" id="3.30.420.10">
    <property type="entry name" value="Ribonuclease H-like superfamily/Ribonuclease H"/>
    <property type="match status" value="1"/>
</dbReference>
<dbReference type="Proteomes" id="UP001642464">
    <property type="component" value="Unassembled WGS sequence"/>
</dbReference>
<reference evidence="3 4" key="1">
    <citation type="submission" date="2024-02" db="EMBL/GenBank/DDBJ databases">
        <authorList>
            <person name="Chen Y."/>
            <person name="Shah S."/>
            <person name="Dougan E. K."/>
            <person name="Thang M."/>
            <person name="Chan C."/>
        </authorList>
    </citation>
    <scope>NUCLEOTIDE SEQUENCE [LARGE SCALE GENOMIC DNA]</scope>
</reference>
<dbReference type="SMART" id="SM00028">
    <property type="entry name" value="TPR"/>
    <property type="match status" value="3"/>
</dbReference>
<dbReference type="SUPFAM" id="SSF53098">
    <property type="entry name" value="Ribonuclease H-like"/>
    <property type="match status" value="1"/>
</dbReference>
<dbReference type="EMBL" id="CAXAMM010014303">
    <property type="protein sequence ID" value="CAK9033369.1"/>
    <property type="molecule type" value="Genomic_DNA"/>
</dbReference>
<keyword evidence="4" id="KW-1185">Reference proteome</keyword>
<evidence type="ECO:0000259" key="2">
    <source>
        <dbReference type="Pfam" id="PF10108"/>
    </source>
</evidence>
<dbReference type="SUPFAM" id="SSF48452">
    <property type="entry name" value="TPR-like"/>
    <property type="match status" value="1"/>
</dbReference>